<comment type="caution">
    <text evidence="10">The sequence shown here is derived from an EMBL/GenBank/DDBJ whole genome shotgun (WGS) entry which is preliminary data.</text>
</comment>
<protein>
    <submittedName>
        <fullName evidence="10">Peptidase S8</fullName>
    </submittedName>
</protein>
<evidence type="ECO:0000256" key="5">
    <source>
        <dbReference type="ARBA" id="ARBA00022825"/>
    </source>
</evidence>
<keyword evidence="4" id="KW-0378">Hydrolase</keyword>
<feature type="region of interest" description="Disordered" evidence="8">
    <location>
        <begin position="260"/>
        <end position="285"/>
    </location>
</feature>
<evidence type="ECO:0000313" key="11">
    <source>
        <dbReference type="Proteomes" id="UP000248889"/>
    </source>
</evidence>
<dbReference type="Proteomes" id="UP000248889">
    <property type="component" value="Unassembled WGS sequence"/>
</dbReference>
<keyword evidence="3" id="KW-0479">Metal-binding</keyword>
<dbReference type="SUPFAM" id="SSF54897">
    <property type="entry name" value="Protease propeptides/inhibitors"/>
    <property type="match status" value="1"/>
</dbReference>
<feature type="domain" description="Peptidase S53" evidence="9">
    <location>
        <begin position="261"/>
        <end position="577"/>
    </location>
</feature>
<evidence type="ECO:0000256" key="8">
    <source>
        <dbReference type="SAM" id="MobiDB-lite"/>
    </source>
</evidence>
<evidence type="ECO:0000313" key="10">
    <source>
        <dbReference type="EMBL" id="RAG85735.1"/>
    </source>
</evidence>
<dbReference type="GO" id="GO:0004252">
    <property type="term" value="F:serine-type endopeptidase activity"/>
    <property type="evidence" value="ECO:0007669"/>
    <property type="project" value="InterPro"/>
</dbReference>
<dbReference type="InterPro" id="IPR015366">
    <property type="entry name" value="S53_propep"/>
</dbReference>
<reference evidence="10 11" key="1">
    <citation type="submission" date="2018-06" db="EMBL/GenBank/DDBJ databases">
        <title>Streptacidiphilus pinicola sp. nov., isolated from pine grove soil.</title>
        <authorList>
            <person name="Roh S.G."/>
            <person name="Park S."/>
            <person name="Kim M.-K."/>
            <person name="Yun B.-R."/>
            <person name="Park J."/>
            <person name="Kim M.J."/>
            <person name="Kim Y.S."/>
            <person name="Kim S.B."/>
        </authorList>
    </citation>
    <scope>NUCLEOTIDE SEQUENCE [LARGE SCALE GENOMIC DNA]</scope>
    <source>
        <strain evidence="10 11">MMS16-CNU450</strain>
    </source>
</reference>
<organism evidence="10 11">
    <name type="scientific">Streptacidiphilus pinicola</name>
    <dbReference type="NCBI Taxonomy" id="2219663"/>
    <lineage>
        <taxon>Bacteria</taxon>
        <taxon>Bacillati</taxon>
        <taxon>Actinomycetota</taxon>
        <taxon>Actinomycetes</taxon>
        <taxon>Kitasatosporales</taxon>
        <taxon>Streptomycetaceae</taxon>
        <taxon>Streptacidiphilus</taxon>
    </lineage>
</organism>
<dbReference type="InterPro" id="IPR030400">
    <property type="entry name" value="Sedolisin_dom"/>
</dbReference>
<keyword evidence="6" id="KW-0106">Calcium</keyword>
<dbReference type="Gene3D" id="3.40.50.200">
    <property type="entry name" value="Peptidase S8/S53 domain"/>
    <property type="match status" value="1"/>
</dbReference>
<gene>
    <name evidence="10" type="ORF">DN069_09495</name>
</gene>
<dbReference type="Pfam" id="PF09286">
    <property type="entry name" value="Pro-kuma_activ"/>
    <property type="match status" value="1"/>
</dbReference>
<dbReference type="PROSITE" id="PS51695">
    <property type="entry name" value="SEDOLISIN"/>
    <property type="match status" value="1"/>
</dbReference>
<evidence type="ECO:0000259" key="9">
    <source>
        <dbReference type="PROSITE" id="PS51695"/>
    </source>
</evidence>
<keyword evidence="11" id="KW-1185">Reference proteome</keyword>
<dbReference type="GO" id="GO:0006508">
    <property type="term" value="P:proteolysis"/>
    <property type="evidence" value="ECO:0007669"/>
    <property type="project" value="UniProtKB-KW"/>
</dbReference>
<proteinExistence type="predicted"/>
<comment type="cofactor">
    <cofactor evidence="1">
        <name>Ca(2+)</name>
        <dbReference type="ChEBI" id="CHEBI:29108"/>
    </cofactor>
</comment>
<evidence type="ECO:0000256" key="6">
    <source>
        <dbReference type="ARBA" id="ARBA00022837"/>
    </source>
</evidence>
<accession>A0A2X0K8Y0</accession>
<dbReference type="PANTHER" id="PTHR14218">
    <property type="entry name" value="PROTEASE S8 TRIPEPTIDYL PEPTIDASE I CLN2"/>
    <property type="match status" value="1"/>
</dbReference>
<evidence type="ECO:0000256" key="7">
    <source>
        <dbReference type="ARBA" id="ARBA00023145"/>
    </source>
</evidence>
<keyword evidence="2" id="KW-0645">Protease</keyword>
<dbReference type="InterPro" id="IPR050819">
    <property type="entry name" value="Tripeptidyl-peptidase_I"/>
</dbReference>
<evidence type="ECO:0000256" key="2">
    <source>
        <dbReference type="ARBA" id="ARBA00022670"/>
    </source>
</evidence>
<dbReference type="AlphaFoldDB" id="A0A2X0K8Y0"/>
<evidence type="ECO:0000256" key="3">
    <source>
        <dbReference type="ARBA" id="ARBA00022723"/>
    </source>
</evidence>
<evidence type="ECO:0000256" key="1">
    <source>
        <dbReference type="ARBA" id="ARBA00001913"/>
    </source>
</evidence>
<dbReference type="EMBL" id="QKYN01000037">
    <property type="protein sequence ID" value="RAG85735.1"/>
    <property type="molecule type" value="Genomic_DNA"/>
</dbReference>
<dbReference type="PANTHER" id="PTHR14218:SF15">
    <property type="entry name" value="TRIPEPTIDYL-PEPTIDASE 1"/>
    <property type="match status" value="1"/>
</dbReference>
<dbReference type="InterPro" id="IPR036852">
    <property type="entry name" value="Peptidase_S8/S53_dom_sf"/>
</dbReference>
<dbReference type="OrthoDB" id="3480681at2"/>
<name>A0A2X0K8Y0_9ACTN</name>
<sequence>MPRADAFRLRDAVVGGGLDSRPHATHPSAPVACGPPRLGTPHGPAVPRRADPAGRNPVRLRPVARLKAGAFAVLVALSAVLPAAHAAELTAPPRVLRDDVLPGTGRAQHLGHLPHRAYLRLAFTLAARDRADLDTYVAEVDDPDSPRYRQYLRGSQFAARYGRTVAEIERLRAYLEGNGFHIDDVHSGRLVVDASASAADVERTLGIRLDTWRDPASGRVFYGNATPPELPADPGYLVADIAGLTDRAVRRPTVSFGGADGLTPAQLRDAQGSVSNTRGDRSGPRPRVALAEFAGFRPQDVAAYDRRFALASPAPELRLVDGGPVDGDAGRAAVEAEIETVQAVAPDTATVVFSAENSAAGEVDAWQSVIDAGIPVAMTGWGAPEEQRTGSGMRAIDLVLEEGAAEGVGFYAPADHGSEASDDSGGGVLFPASDPHVTAVGAADDAATGGTESGRGRSAVFAQPWWQARWVGVDPYGRREVPDVTARVVRGPVVHADGRWRTAGGTGVATALWTALAAGYDQRAASLQQPRLGFAPPTLYRFTLGRGAVAGVLQAGGWVPFDGARAAAPSRPNRLHG</sequence>
<dbReference type="GO" id="GO:0046872">
    <property type="term" value="F:metal ion binding"/>
    <property type="evidence" value="ECO:0007669"/>
    <property type="project" value="UniProtKB-KW"/>
</dbReference>
<keyword evidence="5" id="KW-0720">Serine protease</keyword>
<dbReference type="GO" id="GO:0008240">
    <property type="term" value="F:tripeptidyl-peptidase activity"/>
    <property type="evidence" value="ECO:0007669"/>
    <property type="project" value="TreeGrafter"/>
</dbReference>
<dbReference type="CDD" id="cd11377">
    <property type="entry name" value="Pro-peptidase_S53"/>
    <property type="match status" value="1"/>
</dbReference>
<feature type="region of interest" description="Disordered" evidence="8">
    <location>
        <begin position="16"/>
        <end position="56"/>
    </location>
</feature>
<dbReference type="SMART" id="SM00944">
    <property type="entry name" value="Pro-kuma_activ"/>
    <property type="match status" value="1"/>
</dbReference>
<keyword evidence="7" id="KW-0865">Zymogen</keyword>
<dbReference type="SUPFAM" id="SSF52743">
    <property type="entry name" value="Subtilisin-like"/>
    <property type="match status" value="1"/>
</dbReference>
<evidence type="ECO:0000256" key="4">
    <source>
        <dbReference type="ARBA" id="ARBA00022801"/>
    </source>
</evidence>